<dbReference type="InterPro" id="IPR010208">
    <property type="entry name" value="Ion_transpt_RnfC/RsxC"/>
</dbReference>
<dbReference type="Pfam" id="PF01512">
    <property type="entry name" value="Complex1_51K"/>
    <property type="match status" value="1"/>
</dbReference>
<feature type="binding site" evidence="8">
    <location>
        <position position="418"/>
    </location>
    <ligand>
        <name>[4Fe-4S] cluster</name>
        <dbReference type="ChEBI" id="CHEBI:49883"/>
        <label>2</label>
    </ligand>
</feature>
<dbReference type="OrthoDB" id="9767754at2"/>
<keyword evidence="8" id="KW-0997">Cell inner membrane</keyword>
<feature type="domain" description="4Fe-4S ferredoxin-type" evidence="10">
    <location>
        <begin position="367"/>
        <end position="396"/>
    </location>
</feature>
<comment type="function">
    <text evidence="8">Part of a membrane-bound complex that couples electron transfer with translocation of ions across the membrane.</text>
</comment>
<feature type="binding site" evidence="8">
    <location>
        <position position="425"/>
    </location>
    <ligand>
        <name>[4Fe-4S] cluster</name>
        <dbReference type="ChEBI" id="CHEBI:49883"/>
        <label>1</label>
    </ligand>
</feature>
<comment type="subunit">
    <text evidence="8">The complex is composed of six subunits: RnfA, RnfB, RnfC, RnfD, RnfE and RnfG.</text>
</comment>
<dbReference type="EMBL" id="NBIM01000001">
    <property type="protein sequence ID" value="OXY82441.1"/>
    <property type="molecule type" value="Genomic_DNA"/>
</dbReference>
<dbReference type="Pfam" id="PF12838">
    <property type="entry name" value="Fer4_7"/>
    <property type="match status" value="1"/>
</dbReference>
<evidence type="ECO:0000256" key="2">
    <source>
        <dbReference type="ARBA" id="ARBA00022485"/>
    </source>
</evidence>
<feature type="binding site" evidence="8">
    <location>
        <position position="386"/>
    </location>
    <ligand>
        <name>[4Fe-4S] cluster</name>
        <dbReference type="ChEBI" id="CHEBI:49883"/>
        <label>2</label>
    </ligand>
</feature>
<dbReference type="Gene3D" id="3.40.50.11540">
    <property type="entry name" value="NADH-ubiquinone oxidoreductase 51kDa subunit"/>
    <property type="match status" value="1"/>
</dbReference>
<feature type="domain" description="4Fe-4S ferredoxin-type" evidence="10">
    <location>
        <begin position="406"/>
        <end position="435"/>
    </location>
</feature>
<feature type="compositionally biased region" description="Basic and acidic residues" evidence="9">
    <location>
        <begin position="805"/>
        <end position="825"/>
    </location>
</feature>
<dbReference type="PROSITE" id="PS00198">
    <property type="entry name" value="4FE4S_FER_1"/>
    <property type="match status" value="1"/>
</dbReference>
<evidence type="ECO:0000259" key="10">
    <source>
        <dbReference type="PROSITE" id="PS51379"/>
    </source>
</evidence>
<feature type="region of interest" description="Disordered" evidence="9">
    <location>
        <begin position="466"/>
        <end position="851"/>
    </location>
</feature>
<dbReference type="GO" id="GO:0005886">
    <property type="term" value="C:plasma membrane"/>
    <property type="evidence" value="ECO:0007669"/>
    <property type="project" value="UniProtKB-SubCell"/>
</dbReference>
<keyword evidence="3 8" id="KW-0479">Metal-binding</keyword>
<keyword evidence="6 8" id="KW-0408">Iron</keyword>
<dbReference type="SUPFAM" id="SSF46548">
    <property type="entry name" value="alpha-helical ferredoxin"/>
    <property type="match status" value="1"/>
</dbReference>
<dbReference type="GO" id="GO:0022900">
    <property type="term" value="P:electron transport chain"/>
    <property type="evidence" value="ECO:0007669"/>
    <property type="project" value="UniProtKB-UniRule"/>
</dbReference>
<evidence type="ECO:0000256" key="7">
    <source>
        <dbReference type="ARBA" id="ARBA00023014"/>
    </source>
</evidence>
<keyword evidence="5 8" id="KW-0249">Electron transport</keyword>
<feature type="compositionally biased region" description="Low complexity" evidence="9">
    <location>
        <begin position="726"/>
        <end position="746"/>
    </location>
</feature>
<dbReference type="EC" id="7.-.-.-" evidence="8"/>
<dbReference type="SUPFAM" id="SSF142019">
    <property type="entry name" value="Nqo1 FMN-binding domain-like"/>
    <property type="match status" value="1"/>
</dbReference>
<dbReference type="RefSeq" id="WP_094199222.1">
    <property type="nucleotide sequence ID" value="NZ_NBIM01000001.1"/>
</dbReference>
<accession>A0A233RGB8</accession>
<reference evidence="11 12" key="1">
    <citation type="submission" date="2017-08" db="EMBL/GenBank/DDBJ databases">
        <title>A Genome Sequence of Oceanimonas doudoroffii ATCC 27123T.</title>
        <authorList>
            <person name="Brennan M.A."/>
            <person name="Maclea K.S."/>
            <person name="Mcclelland W.D."/>
            <person name="Trachtenberg A.M."/>
        </authorList>
    </citation>
    <scope>NUCLEOTIDE SEQUENCE [LARGE SCALE GENOMIC DNA]</scope>
    <source>
        <strain evidence="11 12">ATCC 27123</strain>
    </source>
</reference>
<evidence type="ECO:0000256" key="5">
    <source>
        <dbReference type="ARBA" id="ARBA00022982"/>
    </source>
</evidence>
<evidence type="ECO:0000256" key="6">
    <source>
        <dbReference type="ARBA" id="ARBA00023004"/>
    </source>
</evidence>
<comment type="cofactor">
    <cofactor evidence="8">
        <name>[4Fe-4S] cluster</name>
        <dbReference type="ChEBI" id="CHEBI:49883"/>
    </cofactor>
    <text evidence="8">Binds 2 [4Fe-4S] clusters per subunit.</text>
</comment>
<feature type="compositionally biased region" description="Basic and acidic residues" evidence="9">
    <location>
        <begin position="525"/>
        <end position="538"/>
    </location>
</feature>
<gene>
    <name evidence="8" type="primary">rnfC</name>
    <name evidence="11" type="ORF">B6S08_02615</name>
</gene>
<evidence type="ECO:0000313" key="12">
    <source>
        <dbReference type="Proteomes" id="UP000242757"/>
    </source>
</evidence>
<feature type="binding site" evidence="8">
    <location>
        <position position="415"/>
    </location>
    <ligand>
        <name>[4Fe-4S] cluster</name>
        <dbReference type="ChEBI" id="CHEBI:49883"/>
        <label>2</label>
    </ligand>
</feature>
<dbReference type="InterPro" id="IPR037225">
    <property type="entry name" value="Nuo51_FMN-bd_sf"/>
</dbReference>
<comment type="caution">
    <text evidence="11">The sequence shown here is derived from an EMBL/GenBank/DDBJ whole genome shotgun (WGS) entry which is preliminary data.</text>
</comment>
<feature type="binding site" evidence="8">
    <location>
        <position position="376"/>
    </location>
    <ligand>
        <name>[4Fe-4S] cluster</name>
        <dbReference type="ChEBI" id="CHEBI:49883"/>
        <label>1</label>
    </ligand>
</feature>
<dbReference type="NCBIfam" id="NF003454">
    <property type="entry name" value="PRK05035.1"/>
    <property type="match status" value="1"/>
</dbReference>
<feature type="compositionally biased region" description="Low complexity" evidence="9">
    <location>
        <begin position="761"/>
        <end position="789"/>
    </location>
</feature>
<sequence>MSLLANLQAGKLHDFHGGIHPPERKAPANINPIVDAGLPDELVLQIRQHIGQPARLRVKVGSRVLKGERLTDADNPMMIPVHAPTSGTVVAIEHRPLCHPSGLDGECVIIAPDGKDEWRPRFPMSDIEALGADVLLERIHEAGITGLGGAGFPAHVKLRPRKKAIETLIINAVECEPYISADDRLMREHAGDILHGVAILRQIVQPGLTVIAVEDNKPEALDALREANTSEQVLVVPVPTKYPSGGEKQLIEIITGQQVPHNGLPADIGIVVQNVGTAFAVKRAVIDDEPLIQRVVTIAGECFAEKCNAWVRIGTPVRYLLKRFGFTPGPEPRVIMGGPMMGFTLHTAAAPVIKGSNCVLAPSQHELSPPVEEQPCIRCSQCADACPASLLPQQLYWHARANEHDKLNSHNLFDCIECGACAWVCPSQIPLVQYYRVAKADIRQAQREAELAEHAKKRFEARQARLEREKVERQERQQKAAAERKARMAEQAAAGGEDPVAAALARVKARQQAESTDDMAAARAARKEEARRNRERKAAVAASPATDDKSSAVAAAIARAKARKAAQTDTGSEAPASAADDDKKSAVAAAVARAKARKAAQQAEQGEPAEADAPADDKKAAVAAAIARAKARKAAQQAEQGEPAEADAPADDKKAAVAAAVARAKARKAAQQAEQGEPAETDAPVDDKKAAVAAAVARAKARKAAQQAEQNEPAEADAPVDDKKAAVAAAIARAKARKAAQQAEQGEPAETDAPVDDKKAAVAAAVARAKARKAAQQAEQGEPAEADAPVVDKKAAVAAAKARKAAKESEQVEGKDAPADDDKKAAIRAAVAKAKARRAAASNQSEPEDES</sequence>
<dbReference type="InterPro" id="IPR026902">
    <property type="entry name" value="RnfC_N"/>
</dbReference>
<organism evidence="11 12">
    <name type="scientific">Oceanimonas doudoroffii</name>
    <dbReference type="NCBI Taxonomy" id="84158"/>
    <lineage>
        <taxon>Bacteria</taxon>
        <taxon>Pseudomonadati</taxon>
        <taxon>Pseudomonadota</taxon>
        <taxon>Gammaproteobacteria</taxon>
        <taxon>Aeromonadales</taxon>
        <taxon>Aeromonadaceae</taxon>
        <taxon>Oceanimonas</taxon>
    </lineage>
</organism>
<dbReference type="Gene3D" id="3.30.70.20">
    <property type="match status" value="1"/>
</dbReference>
<dbReference type="InterPro" id="IPR017896">
    <property type="entry name" value="4Fe4S_Fe-S-bd"/>
</dbReference>
<evidence type="ECO:0000256" key="8">
    <source>
        <dbReference type="HAMAP-Rule" id="MF_00461"/>
    </source>
</evidence>
<dbReference type="HAMAP" id="MF_00461">
    <property type="entry name" value="RsxC_RnfC"/>
    <property type="match status" value="1"/>
</dbReference>
<dbReference type="GO" id="GO:0046872">
    <property type="term" value="F:metal ion binding"/>
    <property type="evidence" value="ECO:0007669"/>
    <property type="project" value="UniProtKB-KW"/>
</dbReference>
<dbReference type="InterPro" id="IPR011538">
    <property type="entry name" value="Nuo51_FMN-bd"/>
</dbReference>
<feature type="binding site" evidence="8">
    <location>
        <position position="379"/>
    </location>
    <ligand>
        <name>[4Fe-4S] cluster</name>
        <dbReference type="ChEBI" id="CHEBI:49883"/>
        <label>1</label>
    </ligand>
</feature>
<dbReference type="Proteomes" id="UP000242757">
    <property type="component" value="Unassembled WGS sequence"/>
</dbReference>
<protein>
    <recommendedName>
        <fullName evidence="8">Ion-translocating oxidoreductase complex subunit C</fullName>
        <ecNumber evidence="8">7.-.-.-</ecNumber>
    </recommendedName>
    <alternativeName>
        <fullName evidence="8">Rnf electron transport complex subunit C</fullName>
    </alternativeName>
</protein>
<keyword evidence="8" id="KW-1003">Cell membrane</keyword>
<dbReference type="PROSITE" id="PS51379">
    <property type="entry name" value="4FE4S_FER_2"/>
    <property type="match status" value="2"/>
</dbReference>
<keyword evidence="1 8" id="KW-0813">Transport</keyword>
<dbReference type="NCBIfam" id="TIGR01945">
    <property type="entry name" value="rnfC"/>
    <property type="match status" value="1"/>
</dbReference>
<dbReference type="GO" id="GO:0051539">
    <property type="term" value="F:4 iron, 4 sulfur cluster binding"/>
    <property type="evidence" value="ECO:0007669"/>
    <property type="project" value="UniProtKB-KW"/>
</dbReference>
<feature type="compositionally biased region" description="Low complexity" evidence="9">
    <location>
        <begin position="691"/>
        <end position="711"/>
    </location>
</feature>
<comment type="similarity">
    <text evidence="8">Belongs to the 4Fe4S bacterial-type ferredoxin family. RnfC subfamily.</text>
</comment>
<proteinExistence type="inferred from homology"/>
<feature type="compositionally biased region" description="Basic and acidic residues" evidence="9">
    <location>
        <begin position="466"/>
        <end position="488"/>
    </location>
</feature>
<dbReference type="Pfam" id="PF13375">
    <property type="entry name" value="RnfC_N"/>
    <property type="match status" value="1"/>
</dbReference>
<keyword evidence="8" id="KW-0472">Membrane</keyword>
<keyword evidence="4 8" id="KW-0677">Repeat</keyword>
<dbReference type="PANTHER" id="PTHR43034">
    <property type="entry name" value="ION-TRANSLOCATING OXIDOREDUCTASE COMPLEX SUBUNIT C"/>
    <property type="match status" value="1"/>
</dbReference>
<name>A0A233RGB8_9GAMM</name>
<feature type="binding site" evidence="8">
    <location>
        <position position="421"/>
    </location>
    <ligand>
        <name>[4Fe-4S] cluster</name>
        <dbReference type="ChEBI" id="CHEBI:49883"/>
        <label>2</label>
    </ligand>
</feature>
<keyword evidence="8" id="KW-1278">Translocase</keyword>
<feature type="compositionally biased region" description="Low complexity" evidence="9">
    <location>
        <begin position="489"/>
        <end position="505"/>
    </location>
</feature>
<keyword evidence="2 8" id="KW-0004">4Fe-4S</keyword>
<feature type="binding site" evidence="8">
    <location>
        <position position="382"/>
    </location>
    <ligand>
        <name>[4Fe-4S] cluster</name>
        <dbReference type="ChEBI" id="CHEBI:49883"/>
        <label>1</label>
    </ligand>
</feature>
<evidence type="ECO:0000256" key="9">
    <source>
        <dbReference type="SAM" id="MobiDB-lite"/>
    </source>
</evidence>
<dbReference type="GO" id="GO:0009055">
    <property type="term" value="F:electron transfer activity"/>
    <property type="evidence" value="ECO:0007669"/>
    <property type="project" value="InterPro"/>
</dbReference>
<dbReference type="InterPro" id="IPR017900">
    <property type="entry name" value="4Fe4S_Fe_S_CS"/>
</dbReference>
<evidence type="ECO:0000256" key="1">
    <source>
        <dbReference type="ARBA" id="ARBA00022448"/>
    </source>
</evidence>
<feature type="compositionally biased region" description="Low complexity" evidence="9">
    <location>
        <begin position="586"/>
        <end position="606"/>
    </location>
</feature>
<evidence type="ECO:0000256" key="4">
    <source>
        <dbReference type="ARBA" id="ARBA00022737"/>
    </source>
</evidence>
<evidence type="ECO:0000313" key="11">
    <source>
        <dbReference type="EMBL" id="OXY82441.1"/>
    </source>
</evidence>
<keyword evidence="7 8" id="KW-0411">Iron-sulfur</keyword>
<dbReference type="PANTHER" id="PTHR43034:SF2">
    <property type="entry name" value="ION-TRANSLOCATING OXIDOREDUCTASE COMPLEX SUBUNIT C"/>
    <property type="match status" value="1"/>
</dbReference>
<feature type="compositionally biased region" description="Low complexity" evidence="9">
    <location>
        <begin position="621"/>
        <end position="641"/>
    </location>
</feature>
<feature type="compositionally biased region" description="Low complexity" evidence="9">
    <location>
        <begin position="656"/>
        <end position="676"/>
    </location>
</feature>
<dbReference type="AlphaFoldDB" id="A0A233RGB8"/>
<comment type="subcellular location">
    <subcellularLocation>
        <location evidence="8">Cell inner membrane</location>
        <topology evidence="8">Peripheral membrane protein</topology>
    </subcellularLocation>
</comment>
<evidence type="ECO:0000256" key="3">
    <source>
        <dbReference type="ARBA" id="ARBA00022723"/>
    </source>
</evidence>
<keyword evidence="12" id="KW-1185">Reference proteome</keyword>